<dbReference type="Gene3D" id="3.60.10.10">
    <property type="entry name" value="Endonuclease/exonuclease/phosphatase"/>
    <property type="match status" value="1"/>
</dbReference>
<dbReference type="EMBL" id="OIVN01003112">
    <property type="protein sequence ID" value="SPD08891.1"/>
    <property type="molecule type" value="Genomic_DNA"/>
</dbReference>
<organism evidence="4">
    <name type="scientific">Fagus sylvatica</name>
    <name type="common">Beechnut</name>
    <dbReference type="NCBI Taxonomy" id="28930"/>
    <lineage>
        <taxon>Eukaryota</taxon>
        <taxon>Viridiplantae</taxon>
        <taxon>Streptophyta</taxon>
        <taxon>Embryophyta</taxon>
        <taxon>Tracheophyta</taxon>
        <taxon>Spermatophyta</taxon>
        <taxon>Magnoliopsida</taxon>
        <taxon>eudicotyledons</taxon>
        <taxon>Gunneridae</taxon>
        <taxon>Pentapetalae</taxon>
        <taxon>rosids</taxon>
        <taxon>fabids</taxon>
        <taxon>Fagales</taxon>
        <taxon>Fagaceae</taxon>
        <taxon>Fagus</taxon>
    </lineage>
</organism>
<dbReference type="InterPro" id="IPR005135">
    <property type="entry name" value="Endo/exonuclease/phosphatase"/>
</dbReference>
<dbReference type="Pfam" id="PF00078">
    <property type="entry name" value="RVT_1"/>
    <property type="match status" value="1"/>
</dbReference>
<dbReference type="PANTHER" id="PTHR33116:SF78">
    <property type="entry name" value="OS12G0587133 PROTEIN"/>
    <property type="match status" value="1"/>
</dbReference>
<gene>
    <name evidence="4" type="ORF">FSB_LOCUS36773</name>
</gene>
<name>A0A2N9HB74_FAGSY</name>
<feature type="domain" description="Reverse transcriptase" evidence="3">
    <location>
        <begin position="944"/>
        <end position="1196"/>
    </location>
</feature>
<keyword evidence="2" id="KW-1133">Transmembrane helix</keyword>
<dbReference type="PROSITE" id="PS50878">
    <property type="entry name" value="RT_POL"/>
    <property type="match status" value="1"/>
</dbReference>
<sequence>MVPGSKQVQISESGRKFVRNIYLGLAGAQWIGQCVEENIVREKDQAFIRTRGENGKTYVSRRCSNDHGRYLEFTECGRGGSRGRVVIPEGRKQSGWRGFGKELQLLLSPDDKNGKGLQQVPRQSRSGSDGVEMPRHTGDLVPGNKGILTYAGVVGARKSEKPLDAGPVVPPVLDSDRGSGVVRVELETETSQSIPKISTESKIRQPLRFFPNHNPPSQHRKLGKGLIIHISEHEKRRVTWSSKAEKEIEQQSRVVSREKWVPKVNVENNGLVGDIHLVGSMDRPTFEVGEPSGCMEGGPKDGPVLINHQGQTHVPIRVETQPEMPIRVETQPEVFNPGQMGTALTRVGDDGHAVLQLLDSARDEVASPRGWFFQFADGRRLEVPDFSPPRWSWGGVAPPWVIPESIEPTPPMVNGLSDGGVAGMTPESTGSQLEAYGLELDAVQMAEPMVIQPISMVCPLLDAPSTTETPRIGFYQNPPSEWVMSQMKAFGELGKGNDVVSMNLNIVSWNVRGLNDKDKCLRVRNLIRMWKADIICLQETKLAVITRRVIQSLWGNQHVDWISLGSNGAAGGILLMWDKRVVEKVDEAAGYYSLSCKFRNVLDQFEWSFSGVYGPNLDSERGLLWEELAGLVSWWDAPCCIGGDFNVVRFPSEKSAMSRIDRFLFSPAWADHFGLINQIRVPRLLSDHFPIRLDCGRIDGGKSPFRFENMWLKVDGFVERVRGWWDSYSFPGSPSQTLASKLKALKMDLKKWNVNEFGNIHFKHQKLLHSLHELESLGERRVLSEDEKNERIRLISDLETNMYLDEICWRQKSRVKWLKEGDKNTKYFHTVANSHRRRNSIRQLSINGVLSTDQEAIKAEISGFYRQLYIEDTTYRPSLDGLSFSSISPEEASWLERPFEEEEISQVVRNMNGDKAPGPDGFPMSFYHACWSILRGDVLAVFSEFYEHGSFVRSMNATFLSLIPKKVSAVEVKDFRPISLNAFIQGRQITDWVLVANECLDSRLKDSNPGVICKLDVEKAYDHVSWSFLLYLLERCGFSLKWRRWIHYCISTVRFSILINGCPEGFFGSSRGLRQGDSLSPLLFVIIMEALSRMINKAVEGGVLSSFQVGSRDQSMVQVSHLLFADDTLIFSDANPAHIFNLRVLFTWFEAISGLKINFNKSEMAPVGNVPDLGNLADILRCKTVQLPINYLGLPLGAKAKSKAIWDPILEKMERKLAGWQRMYLSKGGRVTLIKSTLSSLPTYYLSLFPIPSSVALRIDKIQRDFLWGGIGDGKRFHLINWHQVCQPLKFGGLGFRNIRIFNQALLGKWLWRYGTETDAFWRSIIFSKYGDSQGGWITREAHGPHGGSLKDGYPELYRIARNKEAFVKDHMQYHNERVSWDFNFTRHAQDWELDAVASFLELLSSSSVRGYGEDRLCWRGASKEGFKVRSYYKYLSSSAGTAVPWKRIWKTNAPPRVAFFAWVAAMGRILTTDNLRRRHVMVLDWCCMCKENGESISHLLLHCSAALEIWYFMFSIFGIHWVMPGGVIALLSCWGDSCHSTRIRKVWDMVPHCVFWCIWWERNSRSFEGKERNLLEVKGTVLRTLLDWSKAAGIVSSSSVLEFLGFCIA</sequence>
<dbReference type="SUPFAM" id="SSF56219">
    <property type="entry name" value="DNase I-like"/>
    <property type="match status" value="1"/>
</dbReference>
<dbReference type="SUPFAM" id="SSF56672">
    <property type="entry name" value="DNA/RNA polymerases"/>
    <property type="match status" value="1"/>
</dbReference>
<evidence type="ECO:0000256" key="2">
    <source>
        <dbReference type="SAM" id="Phobius"/>
    </source>
</evidence>
<dbReference type="InterPro" id="IPR026960">
    <property type="entry name" value="RVT-Znf"/>
</dbReference>
<dbReference type="InterPro" id="IPR000477">
    <property type="entry name" value="RT_dom"/>
</dbReference>
<dbReference type="Pfam" id="PF13966">
    <property type="entry name" value="zf-RVT"/>
    <property type="match status" value="1"/>
</dbReference>
<dbReference type="InterPro" id="IPR036691">
    <property type="entry name" value="Endo/exonu/phosph_ase_sf"/>
</dbReference>
<feature type="transmembrane region" description="Helical" evidence="2">
    <location>
        <begin position="1510"/>
        <end position="1536"/>
    </location>
</feature>
<evidence type="ECO:0000256" key="1">
    <source>
        <dbReference type="SAM" id="MobiDB-lite"/>
    </source>
</evidence>
<accession>A0A2N9HB74</accession>
<dbReference type="GO" id="GO:0004519">
    <property type="term" value="F:endonuclease activity"/>
    <property type="evidence" value="ECO:0007669"/>
    <property type="project" value="InterPro"/>
</dbReference>
<dbReference type="PANTHER" id="PTHR33116">
    <property type="entry name" value="REVERSE TRANSCRIPTASE ZINC-BINDING DOMAIN-CONTAINING PROTEIN-RELATED-RELATED"/>
    <property type="match status" value="1"/>
</dbReference>
<feature type="region of interest" description="Disordered" evidence="1">
    <location>
        <begin position="109"/>
        <end position="144"/>
    </location>
</feature>
<dbReference type="CDD" id="cd01650">
    <property type="entry name" value="RT_nLTR_like"/>
    <property type="match status" value="1"/>
</dbReference>
<dbReference type="InterPro" id="IPR020847">
    <property type="entry name" value="AP_endonuclease_F1_BS"/>
</dbReference>
<dbReference type="GO" id="GO:0006281">
    <property type="term" value="P:DNA repair"/>
    <property type="evidence" value="ECO:0007669"/>
    <property type="project" value="InterPro"/>
</dbReference>
<reference evidence="4" key="1">
    <citation type="submission" date="2018-02" db="EMBL/GenBank/DDBJ databases">
        <authorList>
            <person name="Cohen D.B."/>
            <person name="Kent A.D."/>
        </authorList>
    </citation>
    <scope>NUCLEOTIDE SEQUENCE</scope>
</reference>
<dbReference type="Pfam" id="PF03372">
    <property type="entry name" value="Exo_endo_phos"/>
    <property type="match status" value="1"/>
</dbReference>
<dbReference type="InterPro" id="IPR043502">
    <property type="entry name" value="DNA/RNA_pol_sf"/>
</dbReference>
<dbReference type="PROSITE" id="PS00726">
    <property type="entry name" value="AP_NUCLEASE_F1_1"/>
    <property type="match status" value="1"/>
</dbReference>
<dbReference type="GO" id="GO:0003677">
    <property type="term" value="F:DNA binding"/>
    <property type="evidence" value="ECO:0007669"/>
    <property type="project" value="InterPro"/>
</dbReference>
<protein>
    <recommendedName>
        <fullName evidence="3">Reverse transcriptase domain-containing protein</fullName>
    </recommendedName>
</protein>
<proteinExistence type="predicted"/>
<evidence type="ECO:0000313" key="4">
    <source>
        <dbReference type="EMBL" id="SPD08891.1"/>
    </source>
</evidence>
<evidence type="ECO:0000259" key="3">
    <source>
        <dbReference type="PROSITE" id="PS50878"/>
    </source>
</evidence>
<keyword evidence="2" id="KW-0472">Membrane</keyword>
<keyword evidence="2" id="KW-0812">Transmembrane</keyword>